<evidence type="ECO:0000313" key="1">
    <source>
        <dbReference type="EMBL" id="CAH0108981.1"/>
    </source>
</evidence>
<organism evidence="1 2">
    <name type="scientific">Daphnia galeata</name>
    <dbReference type="NCBI Taxonomy" id="27404"/>
    <lineage>
        <taxon>Eukaryota</taxon>
        <taxon>Metazoa</taxon>
        <taxon>Ecdysozoa</taxon>
        <taxon>Arthropoda</taxon>
        <taxon>Crustacea</taxon>
        <taxon>Branchiopoda</taxon>
        <taxon>Diplostraca</taxon>
        <taxon>Cladocera</taxon>
        <taxon>Anomopoda</taxon>
        <taxon>Daphniidae</taxon>
        <taxon>Daphnia</taxon>
    </lineage>
</organism>
<gene>
    <name evidence="1" type="ORF">DGAL_LOCUS12441</name>
</gene>
<sequence length="120" mass="13099">MTISRVAAQIQHQLFQSSSSPSNTHSLNMPSMKLMLVVLAAFVAYVTAQAGYAAPAYSPPAYPAGDYKPGYANGRVKIQVYRGPNKEYGKGYDKGYDGAFAPWGFYVTQPEDNKPYGKGY</sequence>
<name>A0A8J2RSW1_9CRUS</name>
<dbReference type="EMBL" id="CAKKLH010000290">
    <property type="protein sequence ID" value="CAH0108981.1"/>
    <property type="molecule type" value="Genomic_DNA"/>
</dbReference>
<evidence type="ECO:0000313" key="2">
    <source>
        <dbReference type="Proteomes" id="UP000789390"/>
    </source>
</evidence>
<proteinExistence type="predicted"/>
<dbReference type="AlphaFoldDB" id="A0A8J2RSW1"/>
<accession>A0A8J2RSW1</accession>
<dbReference type="Proteomes" id="UP000789390">
    <property type="component" value="Unassembled WGS sequence"/>
</dbReference>
<comment type="caution">
    <text evidence="1">The sequence shown here is derived from an EMBL/GenBank/DDBJ whole genome shotgun (WGS) entry which is preliminary data.</text>
</comment>
<keyword evidence="2" id="KW-1185">Reference proteome</keyword>
<reference evidence="1" key="1">
    <citation type="submission" date="2021-11" db="EMBL/GenBank/DDBJ databases">
        <authorList>
            <person name="Schell T."/>
        </authorList>
    </citation>
    <scope>NUCLEOTIDE SEQUENCE</scope>
    <source>
        <strain evidence="1">M5</strain>
    </source>
</reference>
<protein>
    <submittedName>
        <fullName evidence="1">Uncharacterized protein</fullName>
    </submittedName>
</protein>